<feature type="domain" description="HTH marR-type" evidence="4">
    <location>
        <begin position="16"/>
        <end position="149"/>
    </location>
</feature>
<dbReference type="InterPro" id="IPR052067">
    <property type="entry name" value="Metal_resp_HTH_trans_reg"/>
</dbReference>
<keyword evidence="1" id="KW-0805">Transcription regulation</keyword>
<reference evidence="5 6" key="1">
    <citation type="submission" date="2015-12" db="EMBL/GenBank/DDBJ databases">
        <authorList>
            <person name="Shamseldin A."/>
            <person name="Moawad H."/>
            <person name="Abd El-Rahim W.M."/>
            <person name="Sadowsky M.J."/>
        </authorList>
    </citation>
    <scope>NUCLEOTIDE SEQUENCE [LARGE SCALE GENOMIC DNA]</scope>
    <source>
        <strain evidence="5 6">SJ5A-1</strain>
    </source>
</reference>
<proteinExistence type="predicted"/>
<evidence type="ECO:0000259" key="4">
    <source>
        <dbReference type="PROSITE" id="PS50995"/>
    </source>
</evidence>
<evidence type="ECO:0000256" key="3">
    <source>
        <dbReference type="ARBA" id="ARBA00023163"/>
    </source>
</evidence>
<dbReference type="STRING" id="1685382.AVJ23_17955"/>
<dbReference type="RefSeq" id="WP_058863606.1">
    <property type="nucleotide sequence ID" value="NZ_LPXO01000014.1"/>
</dbReference>
<comment type="caution">
    <text evidence="5">The sequence shown here is derived from an EMBL/GenBank/DDBJ whole genome shotgun (WGS) entry which is preliminary data.</text>
</comment>
<organism evidence="5 6">
    <name type="scientific">Pseudoponticoccus marisrubri</name>
    <dbReference type="NCBI Taxonomy" id="1685382"/>
    <lineage>
        <taxon>Bacteria</taxon>
        <taxon>Pseudomonadati</taxon>
        <taxon>Pseudomonadota</taxon>
        <taxon>Alphaproteobacteria</taxon>
        <taxon>Rhodobacterales</taxon>
        <taxon>Roseobacteraceae</taxon>
        <taxon>Pseudoponticoccus</taxon>
    </lineage>
</organism>
<dbReference type="PROSITE" id="PS50995">
    <property type="entry name" value="HTH_MARR_2"/>
    <property type="match status" value="1"/>
</dbReference>
<dbReference type="SUPFAM" id="SSF46785">
    <property type="entry name" value="Winged helix' DNA-binding domain"/>
    <property type="match status" value="1"/>
</dbReference>
<accession>A0A0W7WFA9</accession>
<dbReference type="InterPro" id="IPR036388">
    <property type="entry name" value="WH-like_DNA-bd_sf"/>
</dbReference>
<dbReference type="GO" id="GO:0003700">
    <property type="term" value="F:DNA-binding transcription factor activity"/>
    <property type="evidence" value="ECO:0007669"/>
    <property type="project" value="InterPro"/>
</dbReference>
<keyword evidence="3" id="KW-0804">Transcription</keyword>
<sequence length="156" mass="17532">MINDSTLEALRTAPLSHFLTYKMARVQAKLNAQTSRILRENVGITLTQWRLIALIGSAERTTAAHLSRLAAMDKGLISRNVKTLVGARLVASHRDTDDSRAHHLRLTAQGREVYDRMMPRMSTRQEKLRDRLTAEELEVFLAALDKLEAAADDPTI</sequence>
<dbReference type="AlphaFoldDB" id="A0A0W7WFA9"/>
<protein>
    <recommendedName>
        <fullName evidence="4">HTH marR-type domain-containing protein</fullName>
    </recommendedName>
</protein>
<dbReference type="InterPro" id="IPR000835">
    <property type="entry name" value="HTH_MarR-typ"/>
</dbReference>
<dbReference type="PANTHER" id="PTHR35790">
    <property type="entry name" value="HTH-TYPE TRANSCRIPTIONAL REGULATOR PCHR"/>
    <property type="match status" value="1"/>
</dbReference>
<keyword evidence="2" id="KW-0238">DNA-binding</keyword>
<dbReference type="Pfam" id="PF12802">
    <property type="entry name" value="MarR_2"/>
    <property type="match status" value="1"/>
</dbReference>
<dbReference type="Proteomes" id="UP000054396">
    <property type="component" value="Unassembled WGS sequence"/>
</dbReference>
<dbReference type="OrthoDB" id="8906692at2"/>
<dbReference type="PANTHER" id="PTHR35790:SF4">
    <property type="entry name" value="HTH-TYPE TRANSCRIPTIONAL REGULATOR PCHR"/>
    <property type="match status" value="1"/>
</dbReference>
<evidence type="ECO:0000256" key="1">
    <source>
        <dbReference type="ARBA" id="ARBA00023015"/>
    </source>
</evidence>
<dbReference type="Gene3D" id="1.10.10.10">
    <property type="entry name" value="Winged helix-like DNA-binding domain superfamily/Winged helix DNA-binding domain"/>
    <property type="match status" value="1"/>
</dbReference>
<evidence type="ECO:0000256" key="2">
    <source>
        <dbReference type="ARBA" id="ARBA00023125"/>
    </source>
</evidence>
<evidence type="ECO:0000313" key="6">
    <source>
        <dbReference type="Proteomes" id="UP000054396"/>
    </source>
</evidence>
<keyword evidence="6" id="KW-1185">Reference proteome</keyword>
<dbReference type="GO" id="GO:0003677">
    <property type="term" value="F:DNA binding"/>
    <property type="evidence" value="ECO:0007669"/>
    <property type="project" value="UniProtKB-KW"/>
</dbReference>
<dbReference type="SMART" id="SM00347">
    <property type="entry name" value="HTH_MARR"/>
    <property type="match status" value="1"/>
</dbReference>
<name>A0A0W7WFA9_9RHOB</name>
<dbReference type="InterPro" id="IPR036390">
    <property type="entry name" value="WH_DNA-bd_sf"/>
</dbReference>
<gene>
    <name evidence="5" type="ORF">AVJ23_17955</name>
</gene>
<dbReference type="EMBL" id="LPXO01000014">
    <property type="protein sequence ID" value="KUF09328.1"/>
    <property type="molecule type" value="Genomic_DNA"/>
</dbReference>
<evidence type="ECO:0000313" key="5">
    <source>
        <dbReference type="EMBL" id="KUF09328.1"/>
    </source>
</evidence>